<dbReference type="NCBIfam" id="TIGR01630">
    <property type="entry name" value="psiM2_ORF9"/>
    <property type="match status" value="1"/>
</dbReference>
<dbReference type="InterPro" id="IPR004042">
    <property type="entry name" value="Intein_endonuc_central"/>
</dbReference>
<dbReference type="InterPro" id="IPR006141">
    <property type="entry name" value="Intein_N"/>
</dbReference>
<dbReference type="InterPro" id="IPR030934">
    <property type="entry name" value="Intein_C"/>
</dbReference>
<feature type="domain" description="DOD-type homing endonuclease" evidence="8">
    <location>
        <begin position="315"/>
        <end position="384"/>
    </location>
</feature>
<dbReference type="Gene3D" id="3.30.420.240">
    <property type="match status" value="1"/>
</dbReference>
<dbReference type="SUPFAM" id="SSF51294">
    <property type="entry name" value="Hedgehog/intein (Hint) domain"/>
    <property type="match status" value="1"/>
</dbReference>
<dbReference type="NCBIfam" id="TIGR01443">
    <property type="entry name" value="intein_Cterm"/>
    <property type="match status" value="1"/>
</dbReference>
<dbReference type="InterPro" id="IPR036844">
    <property type="entry name" value="Hint_dom_sf"/>
</dbReference>
<dbReference type="InterPro" id="IPR035421">
    <property type="entry name" value="Terminase_6C"/>
</dbReference>
<keyword evidence="2" id="KW-0547">Nucleotide-binding</keyword>
<evidence type="ECO:0000313" key="9">
    <source>
        <dbReference type="EMBL" id="USN14535.1"/>
    </source>
</evidence>
<evidence type="ECO:0000256" key="6">
    <source>
        <dbReference type="ARBA" id="ARBA00023219"/>
    </source>
</evidence>
<keyword evidence="6" id="KW-0231">Viral genome packaging</keyword>
<keyword evidence="1" id="KW-1188">Viral release from host cell</keyword>
<evidence type="ECO:0000256" key="7">
    <source>
        <dbReference type="SAM" id="Coils"/>
    </source>
</evidence>
<dbReference type="Gene3D" id="3.10.28.10">
    <property type="entry name" value="Homing endonucleases"/>
    <property type="match status" value="1"/>
</dbReference>
<gene>
    <name evidence="9" type="ORF">DOMOVOI_00600</name>
</gene>
<dbReference type="GO" id="GO:0005524">
    <property type="term" value="F:ATP binding"/>
    <property type="evidence" value="ECO:0007669"/>
    <property type="project" value="UniProtKB-KW"/>
</dbReference>
<dbReference type="EMBL" id="ON529855">
    <property type="protein sequence ID" value="USN14535.1"/>
    <property type="molecule type" value="Genomic_DNA"/>
</dbReference>
<proteinExistence type="predicted"/>
<keyword evidence="7" id="KW-0175">Coiled coil</keyword>
<evidence type="ECO:0000256" key="2">
    <source>
        <dbReference type="ARBA" id="ARBA00022741"/>
    </source>
</evidence>
<dbReference type="GO" id="GO:0004519">
    <property type="term" value="F:endonuclease activity"/>
    <property type="evidence" value="ECO:0007669"/>
    <property type="project" value="InterPro"/>
</dbReference>
<dbReference type="InterPro" id="IPR006517">
    <property type="entry name" value="Phage_terminase_lsu-like_C"/>
</dbReference>
<organism evidence="9 10">
    <name type="scientific">Brevundimonas phage vB_BpoS-Domovoi</name>
    <dbReference type="NCBI Taxonomy" id="2948598"/>
    <lineage>
        <taxon>Viruses</taxon>
        <taxon>Duplodnaviria</taxon>
        <taxon>Heunggongvirae</taxon>
        <taxon>Uroviricota</taxon>
        <taxon>Caudoviricetes</taxon>
        <taxon>Jeanschmidtviridae</taxon>
        <taxon>Marchewkavirus</taxon>
        <taxon>Marchewkavirus domovoi</taxon>
    </lineage>
</organism>
<dbReference type="Proteomes" id="UP001057221">
    <property type="component" value="Segment"/>
</dbReference>
<evidence type="ECO:0000256" key="5">
    <source>
        <dbReference type="ARBA" id="ARBA00023000"/>
    </source>
</evidence>
<dbReference type="PROSITE" id="PS50817">
    <property type="entry name" value="INTEIN_N_TER"/>
    <property type="match status" value="1"/>
</dbReference>
<dbReference type="Gene3D" id="2.170.16.10">
    <property type="entry name" value="Hedgehog/Intein (Hint) domain"/>
    <property type="match status" value="1"/>
</dbReference>
<keyword evidence="10" id="KW-1185">Reference proteome</keyword>
<accession>A0A9E7MQ75</accession>
<evidence type="ECO:0000256" key="3">
    <source>
        <dbReference type="ARBA" id="ARBA00022813"/>
    </source>
</evidence>
<sequence length="907" mass="102266">MSDYIIADRIKARQAVNQLQSLAAEAKRSAERGLILPDNTRQGIIKITGVHETNQQIDALMGLSDELQKRHLERLLPLARDDFNAFCEYVSPDEPPESKWHIYLTELLQKIENDPELDRFILNCPPGHAKPLHVSTPVLMGSGAYKALGDIEVGEEVVTHAGRRRKVEAVHVQGELPLLKITTEKGRTILSAPDHPFLVDGDWIEAQNLRPRMNLSVVGMTSHTPEKPEDTSGHTKDVFALAAFVAAFGSFTDATAPNGTPYQNLQMWFSSLAHVEEAEGVLDALGIRYARRWVPANKRHLIRLRSKTTRPYQELLGMTKRAGERRVPEFVFRGDDEKIKHFLTTYFRLRGETPKKYSQATLIAWIKSVGFAQDLQKLLARYDVDAVVDHPQPNRRAALIVKGPAIERLLDSGISFHGRHEPDFVAKRLPYGSKVTDKVLMVEAAGSGECRCLTVFGDHTFTADGVVVHNSTYASRLFVAWRLGRNPKLKIIGGGHSQRFVENEFSKKIRSLVGGQEFRRVFPEVVVDYATRAADQWAIAGYGGQYVAKGTGQAVHGFRANFACVDDPYAKIEEAESAAAREKVNTWFVGDIGSRMLPFGKMFLIMTRFHEHDLTGHLMEMNPRLPAYAQWTQVEAPALCIDEDTDVLGRKLGDVLWDYYDLSFFKTKKTEWSYQRFALVYQQNATATSDDSIAGRFQYYERPPHLTEEALKKQRAEGHVDEHGKAIPNKRAHFRRIVLSVDCAAKVNQRADYTVVQTWGETNDRQYYLLRQTRKKVEFDAMIEMIEQQAVKDGVDVILVEDKGQGTAYIQNRGQTTSHRRLAPAPIVGIDPKGQSKEFRFDEVSPLITAGDVFLPKKAEWMDAFTKEVGQFPEGAHDDQVDAMTQALQWMKGSRTRFGSRKIGSFG</sequence>
<protein>
    <submittedName>
        <fullName evidence="9">Terminase large subunit</fullName>
    </submittedName>
</protein>
<dbReference type="GO" id="GO:0016539">
    <property type="term" value="P:intein-mediated protein splicing"/>
    <property type="evidence" value="ECO:0007669"/>
    <property type="project" value="InterPro"/>
</dbReference>
<dbReference type="CDD" id="cd00081">
    <property type="entry name" value="Hint"/>
    <property type="match status" value="1"/>
</dbReference>
<evidence type="ECO:0000259" key="8">
    <source>
        <dbReference type="PROSITE" id="PS50819"/>
    </source>
</evidence>
<dbReference type="Pfam" id="PF17289">
    <property type="entry name" value="Terminase_6C"/>
    <property type="match status" value="1"/>
</dbReference>
<evidence type="ECO:0000256" key="1">
    <source>
        <dbReference type="ARBA" id="ARBA00022612"/>
    </source>
</evidence>
<dbReference type="InterPro" id="IPR027434">
    <property type="entry name" value="Homing_endonucl"/>
</dbReference>
<evidence type="ECO:0000313" key="10">
    <source>
        <dbReference type="Proteomes" id="UP001057221"/>
    </source>
</evidence>
<feature type="coiled-coil region" evidence="7">
    <location>
        <begin position="12"/>
        <end position="70"/>
    </location>
</feature>
<name>A0A9E7MQ75_9CAUD</name>
<evidence type="ECO:0000256" key="4">
    <source>
        <dbReference type="ARBA" id="ARBA00022840"/>
    </source>
</evidence>
<dbReference type="PROSITE" id="PS50819">
    <property type="entry name" value="INTEIN_ENDONUCLEASE"/>
    <property type="match status" value="1"/>
</dbReference>
<keyword evidence="4" id="KW-0067">ATP-binding</keyword>
<dbReference type="SMART" id="SM00306">
    <property type="entry name" value="HintN"/>
    <property type="match status" value="1"/>
</dbReference>
<keyword evidence="5" id="KW-0651">Protein splicing</keyword>
<reference evidence="9 10" key="1">
    <citation type="submission" date="2022-05" db="EMBL/GenBank/DDBJ databases">
        <authorList>
            <person name="Friedrich I."/>
            <person name="Poehlein A."/>
            <person name="Schneider D."/>
            <person name="Hertel R."/>
            <person name="Daniel R."/>
        </authorList>
    </citation>
    <scope>NUCLEOTIDE SEQUENCE [LARGE SCALE GENOMIC DNA]</scope>
</reference>
<keyword evidence="3" id="KW-0068">Autocatalytic cleavage</keyword>
<dbReference type="InterPro" id="IPR003587">
    <property type="entry name" value="Hint_dom_N"/>
</dbReference>